<name>A0A6B3SYM0_9BURK</name>
<protein>
    <submittedName>
        <fullName evidence="2">HDOD domain-containing protein</fullName>
    </submittedName>
</protein>
<proteinExistence type="predicted"/>
<dbReference type="AlphaFoldDB" id="A0A6B3SYM0"/>
<feature type="domain" description="HDOD" evidence="1">
    <location>
        <begin position="205"/>
        <end position="394"/>
    </location>
</feature>
<evidence type="ECO:0000313" key="3">
    <source>
        <dbReference type="Proteomes" id="UP000482155"/>
    </source>
</evidence>
<organism evidence="2 3">
    <name type="scientific">Noviherbaspirillum galbum</name>
    <dbReference type="NCBI Taxonomy" id="2709383"/>
    <lineage>
        <taxon>Bacteria</taxon>
        <taxon>Pseudomonadati</taxon>
        <taxon>Pseudomonadota</taxon>
        <taxon>Betaproteobacteria</taxon>
        <taxon>Burkholderiales</taxon>
        <taxon>Oxalobacteraceae</taxon>
        <taxon>Noviherbaspirillum</taxon>
    </lineage>
</organism>
<dbReference type="Gene3D" id="3.20.20.450">
    <property type="entry name" value="EAL domain"/>
    <property type="match status" value="1"/>
</dbReference>
<dbReference type="InterPro" id="IPR052340">
    <property type="entry name" value="RNase_Y/CdgJ"/>
</dbReference>
<dbReference type="SUPFAM" id="SSF109604">
    <property type="entry name" value="HD-domain/PDEase-like"/>
    <property type="match status" value="1"/>
</dbReference>
<reference evidence="2 3" key="1">
    <citation type="submission" date="2020-02" db="EMBL/GenBank/DDBJ databases">
        <authorList>
            <person name="Kim M.K."/>
        </authorList>
    </citation>
    <scope>NUCLEOTIDE SEQUENCE [LARGE SCALE GENOMIC DNA]</scope>
    <source>
        <strain evidence="2 3">17J57-3</strain>
    </source>
</reference>
<keyword evidence="3" id="KW-1185">Reference proteome</keyword>
<dbReference type="SUPFAM" id="SSF141868">
    <property type="entry name" value="EAL domain-like"/>
    <property type="match status" value="1"/>
</dbReference>
<dbReference type="EMBL" id="JAAIVB010000080">
    <property type="protein sequence ID" value="NEX64556.1"/>
    <property type="molecule type" value="Genomic_DNA"/>
</dbReference>
<comment type="caution">
    <text evidence="2">The sequence shown here is derived from an EMBL/GenBank/DDBJ whole genome shotgun (WGS) entry which is preliminary data.</text>
</comment>
<evidence type="ECO:0000259" key="1">
    <source>
        <dbReference type="PROSITE" id="PS51833"/>
    </source>
</evidence>
<dbReference type="RefSeq" id="WP_163968488.1">
    <property type="nucleotide sequence ID" value="NZ_JAAIVB010000080.1"/>
</dbReference>
<dbReference type="Gene3D" id="1.10.3210.10">
    <property type="entry name" value="Hypothetical protein af1432"/>
    <property type="match status" value="1"/>
</dbReference>
<sequence length="418" mass="45470">MSSSLKFNSAHRLPLGMEFCLTRQAVLDRNHALAGHHLSFHADRSAHSPGAILLAALDPTLVRMLSAGTTYLDVDAETVLAAIPSSIPRDHVIYNLLPGTIPTPELMTRMQDLALQGMRFAVDIRRDGPELHALLPHVHAVRLDVACMEPAEAGRLCQLARRQGRQAVARSVDTMALFEQCLALGFDALQGSYFAEPHFPKGKTLQPTQLAIASLMSLIASDADDADIEHAIKSDIALSLNLLRLVNTAAVSSHRIGSLRQALMILGRSQLQRWLQILLYSEAGQLGPVVVPLLAMAAARGRLMELLAQTACPGNRSVADTAFTVGIMSLMETLFSLPMNEIVAQLPVLEEVSEALLERAGMFGRMLRLVEALERQEGKDGMSGIAPLLKEFRVAHSDLYALQLAAFEWSDRICNVAA</sequence>
<dbReference type="PIRSF" id="PIRSF003180">
    <property type="entry name" value="DiGMPpdiest_YuxH"/>
    <property type="match status" value="1"/>
</dbReference>
<dbReference type="InterPro" id="IPR035919">
    <property type="entry name" value="EAL_sf"/>
</dbReference>
<evidence type="ECO:0000313" key="2">
    <source>
        <dbReference type="EMBL" id="NEX64556.1"/>
    </source>
</evidence>
<dbReference type="InterPro" id="IPR013976">
    <property type="entry name" value="HDOD"/>
</dbReference>
<dbReference type="Proteomes" id="UP000482155">
    <property type="component" value="Unassembled WGS sequence"/>
</dbReference>
<dbReference type="PROSITE" id="PS51833">
    <property type="entry name" value="HDOD"/>
    <property type="match status" value="1"/>
</dbReference>
<dbReference type="PANTHER" id="PTHR33525">
    <property type="match status" value="1"/>
</dbReference>
<dbReference type="PANTHER" id="PTHR33525:SF4">
    <property type="entry name" value="CYCLIC DI-GMP PHOSPHODIESTERASE CDGJ"/>
    <property type="match status" value="1"/>
</dbReference>
<accession>A0A6B3SYM0</accession>
<dbReference type="InterPro" id="IPR014408">
    <property type="entry name" value="dGMP_Pdiesterase_EAL/HD-GYP"/>
</dbReference>
<dbReference type="Pfam" id="PF08668">
    <property type="entry name" value="HDOD"/>
    <property type="match status" value="1"/>
</dbReference>
<gene>
    <name evidence="2" type="ORF">G3574_26040</name>
</gene>